<organism evidence="2 3">
    <name type="scientific">Planctopirus ephydatiae</name>
    <dbReference type="NCBI Taxonomy" id="2528019"/>
    <lineage>
        <taxon>Bacteria</taxon>
        <taxon>Pseudomonadati</taxon>
        <taxon>Planctomycetota</taxon>
        <taxon>Planctomycetia</taxon>
        <taxon>Planctomycetales</taxon>
        <taxon>Planctomycetaceae</taxon>
        <taxon>Planctopirus</taxon>
    </lineage>
</organism>
<proteinExistence type="predicted"/>
<reference evidence="2 3" key="1">
    <citation type="submission" date="2019-02" db="EMBL/GenBank/DDBJ databases">
        <title>Deep-cultivation of Planctomycetes and their phenomic and genomic characterization uncovers novel biology.</title>
        <authorList>
            <person name="Wiegand S."/>
            <person name="Jogler M."/>
            <person name="Boedeker C."/>
            <person name="Pinto D."/>
            <person name="Vollmers J."/>
            <person name="Rivas-Marin E."/>
            <person name="Kohn T."/>
            <person name="Peeters S.H."/>
            <person name="Heuer A."/>
            <person name="Rast P."/>
            <person name="Oberbeckmann S."/>
            <person name="Bunk B."/>
            <person name="Jeske O."/>
            <person name="Meyerdierks A."/>
            <person name="Storesund J.E."/>
            <person name="Kallscheuer N."/>
            <person name="Luecker S."/>
            <person name="Lage O.M."/>
            <person name="Pohl T."/>
            <person name="Merkel B.J."/>
            <person name="Hornburger P."/>
            <person name="Mueller R.-W."/>
            <person name="Bruemmer F."/>
            <person name="Labrenz M."/>
            <person name="Spormann A.M."/>
            <person name="Op den Camp H."/>
            <person name="Overmann J."/>
            <person name="Amann R."/>
            <person name="Jetten M.S.M."/>
            <person name="Mascher T."/>
            <person name="Medema M.H."/>
            <person name="Devos D.P."/>
            <person name="Kaster A.-K."/>
            <person name="Ovreas L."/>
            <person name="Rohde M."/>
            <person name="Galperin M.Y."/>
            <person name="Jogler C."/>
        </authorList>
    </citation>
    <scope>NUCLEOTIDE SEQUENCE [LARGE SCALE GENOMIC DNA]</scope>
    <source>
        <strain evidence="2 3">Spb1</strain>
    </source>
</reference>
<protein>
    <submittedName>
        <fullName evidence="2">Uncharacterized protein</fullName>
    </submittedName>
</protein>
<evidence type="ECO:0000256" key="1">
    <source>
        <dbReference type="SAM" id="Phobius"/>
    </source>
</evidence>
<name>A0A518GTR1_9PLAN</name>
<dbReference type="EMBL" id="CP036299">
    <property type="protein sequence ID" value="QDV31978.1"/>
    <property type="molecule type" value="Genomic_DNA"/>
</dbReference>
<keyword evidence="1" id="KW-0472">Membrane</keyword>
<keyword evidence="3" id="KW-1185">Reference proteome</keyword>
<keyword evidence="1" id="KW-1133">Transmembrane helix</keyword>
<keyword evidence="1" id="KW-0812">Transmembrane</keyword>
<dbReference type="AlphaFoldDB" id="A0A518GTR1"/>
<accession>A0A518GTR1</accession>
<sequence length="331" mass="37889" precursor="true">MGLIKGFGRRLPLILMMICVYLSTSHTLRAEDHDFPESLSAESLLEWWQLTPMPEQCNYSVRIKQKMSGGSSDTDSTMQVLSSPKHQLFESSAPRAAARIDTTMKIRNPYYAAILKRINQDRWVLERLATDVASENQVVNTTHRTPPNLGYAEFVRNQLKTPGIAVEEVMSEAWQGETVRVLDVTFPRIPPADDKAEVDSFLRRMRIYISSSVQNFPVKLDFETEMGSGENLRINKRTIAYSDWVELDGAKFPKKFESWNLTPASSYDSLGQIVTVDISNWDAPFPQEQAYLTYYGLPEPEGISRGMSWWWWVVIVALGLGVFFFWRKLRA</sequence>
<feature type="transmembrane region" description="Helical" evidence="1">
    <location>
        <begin position="309"/>
        <end position="326"/>
    </location>
</feature>
<dbReference type="Proteomes" id="UP000315349">
    <property type="component" value="Chromosome"/>
</dbReference>
<gene>
    <name evidence="2" type="ORF">Spb1_39250</name>
</gene>
<dbReference type="KEGG" id="peh:Spb1_39250"/>
<evidence type="ECO:0000313" key="2">
    <source>
        <dbReference type="EMBL" id="QDV31978.1"/>
    </source>
</evidence>
<evidence type="ECO:0000313" key="3">
    <source>
        <dbReference type="Proteomes" id="UP000315349"/>
    </source>
</evidence>